<dbReference type="SUPFAM" id="SSF57903">
    <property type="entry name" value="FYVE/PHD zinc finger"/>
    <property type="match status" value="1"/>
</dbReference>
<feature type="non-terminal residue" evidence="6">
    <location>
        <position position="604"/>
    </location>
</feature>
<evidence type="ECO:0000256" key="3">
    <source>
        <dbReference type="ARBA" id="ARBA00022833"/>
    </source>
</evidence>
<dbReference type="GO" id="GO:0033698">
    <property type="term" value="C:Rpd3L complex"/>
    <property type="evidence" value="ECO:0007669"/>
    <property type="project" value="TreeGrafter"/>
</dbReference>
<feature type="compositionally biased region" description="Low complexity" evidence="4">
    <location>
        <begin position="10"/>
        <end position="33"/>
    </location>
</feature>
<dbReference type="Gene3D" id="3.30.40.10">
    <property type="entry name" value="Zinc/RING finger domain, C3HC4 (zinc finger)"/>
    <property type="match status" value="1"/>
</dbReference>
<dbReference type="OrthoDB" id="418595at2759"/>
<feature type="compositionally biased region" description="Basic residues" evidence="4">
    <location>
        <begin position="433"/>
        <end position="448"/>
    </location>
</feature>
<evidence type="ECO:0000313" key="6">
    <source>
        <dbReference type="EMBL" id="RFU32437.1"/>
    </source>
</evidence>
<feature type="region of interest" description="Disordered" evidence="4">
    <location>
        <begin position="220"/>
        <end position="506"/>
    </location>
</feature>
<dbReference type="InterPro" id="IPR053051">
    <property type="entry name" value="HDAC_complex_subunit"/>
</dbReference>
<feature type="compositionally biased region" description="Basic and acidic residues" evidence="4">
    <location>
        <begin position="79"/>
        <end position="88"/>
    </location>
</feature>
<proteinExistence type="predicted"/>
<dbReference type="GO" id="GO:0061186">
    <property type="term" value="P:negative regulation of silent mating-type cassette heterochromatin formation"/>
    <property type="evidence" value="ECO:0007669"/>
    <property type="project" value="TreeGrafter"/>
</dbReference>
<dbReference type="OMA" id="RPRYMNP"/>
<evidence type="ECO:0000256" key="1">
    <source>
        <dbReference type="ARBA" id="ARBA00022723"/>
    </source>
</evidence>
<evidence type="ECO:0000256" key="2">
    <source>
        <dbReference type="ARBA" id="ARBA00022771"/>
    </source>
</evidence>
<evidence type="ECO:0000256" key="4">
    <source>
        <dbReference type="SAM" id="MobiDB-lite"/>
    </source>
</evidence>
<dbReference type="InterPro" id="IPR019786">
    <property type="entry name" value="Zinc_finger_PHD-type_CS"/>
</dbReference>
<dbReference type="InterPro" id="IPR001965">
    <property type="entry name" value="Znf_PHD"/>
</dbReference>
<dbReference type="EMBL" id="NCSJ02000055">
    <property type="protein sequence ID" value="RFU32437.1"/>
    <property type="molecule type" value="Genomic_DNA"/>
</dbReference>
<feature type="compositionally biased region" description="Basic and acidic residues" evidence="4">
    <location>
        <begin position="453"/>
        <end position="480"/>
    </location>
</feature>
<feature type="compositionally biased region" description="Basic and acidic residues" evidence="4">
    <location>
        <begin position="266"/>
        <end position="281"/>
    </location>
</feature>
<feature type="compositionally biased region" description="Polar residues" evidence="4">
    <location>
        <begin position="309"/>
        <end position="338"/>
    </location>
</feature>
<dbReference type="PANTHER" id="PTHR47793">
    <property type="entry name" value="HISTONE DEACETYLASE COMPLEX SUBUNIT CTI6"/>
    <property type="match status" value="1"/>
</dbReference>
<dbReference type="InterPro" id="IPR013083">
    <property type="entry name" value="Znf_RING/FYVE/PHD"/>
</dbReference>
<feature type="compositionally biased region" description="Polar residues" evidence="4">
    <location>
        <begin position="482"/>
        <end position="492"/>
    </location>
</feature>
<dbReference type="GO" id="GO:0061188">
    <property type="term" value="P:negative regulation of rDNA heterochromatin formation"/>
    <property type="evidence" value="ECO:0007669"/>
    <property type="project" value="TreeGrafter"/>
</dbReference>
<dbReference type="InterPro" id="IPR011011">
    <property type="entry name" value="Znf_FYVE_PHD"/>
</dbReference>
<dbReference type="GO" id="GO:0070210">
    <property type="term" value="C:Rpd3L-Expanded complex"/>
    <property type="evidence" value="ECO:0007669"/>
    <property type="project" value="TreeGrafter"/>
</dbReference>
<dbReference type="PROSITE" id="PS01359">
    <property type="entry name" value="ZF_PHD_1"/>
    <property type="match status" value="1"/>
</dbReference>
<name>A0A3E2HGD1_SCYLI</name>
<dbReference type="AlphaFoldDB" id="A0A3E2HGD1"/>
<feature type="compositionally biased region" description="Low complexity" evidence="4">
    <location>
        <begin position="45"/>
        <end position="57"/>
    </location>
</feature>
<gene>
    <name evidence="6" type="ORF">B7463_g3936</name>
</gene>
<accession>A0A3E2HGD1</accession>
<feature type="compositionally biased region" description="Basic and acidic residues" evidence="4">
    <location>
        <begin position="293"/>
        <end position="305"/>
    </location>
</feature>
<feature type="compositionally biased region" description="Basic and acidic residues" evidence="4">
    <location>
        <begin position="350"/>
        <end position="369"/>
    </location>
</feature>
<evidence type="ECO:0000259" key="5">
    <source>
        <dbReference type="SMART" id="SM00249"/>
    </source>
</evidence>
<keyword evidence="3" id="KW-0862">Zinc</keyword>
<reference evidence="6 7" key="1">
    <citation type="submission" date="2018-05" db="EMBL/GenBank/DDBJ databases">
        <title>Draft genome sequence of Scytalidium lignicola DSM 105466, a ubiquitous saprotrophic fungus.</title>
        <authorList>
            <person name="Buettner E."/>
            <person name="Gebauer A.M."/>
            <person name="Hofrichter M."/>
            <person name="Liers C."/>
            <person name="Kellner H."/>
        </authorList>
    </citation>
    <scope>NUCLEOTIDE SEQUENCE [LARGE SCALE GENOMIC DNA]</scope>
    <source>
        <strain evidence="6 7">DSM 105466</strain>
    </source>
</reference>
<dbReference type="PROSITE" id="PS50330">
    <property type="entry name" value="UIM"/>
    <property type="match status" value="1"/>
</dbReference>
<dbReference type="InterPro" id="IPR003903">
    <property type="entry name" value="UIM_dom"/>
</dbReference>
<keyword evidence="2" id="KW-0863">Zinc-finger</keyword>
<organism evidence="6 7">
    <name type="scientific">Scytalidium lignicola</name>
    <name type="common">Hyphomycete</name>
    <dbReference type="NCBI Taxonomy" id="5539"/>
    <lineage>
        <taxon>Eukaryota</taxon>
        <taxon>Fungi</taxon>
        <taxon>Dikarya</taxon>
        <taxon>Ascomycota</taxon>
        <taxon>Pezizomycotina</taxon>
        <taxon>Leotiomycetes</taxon>
        <taxon>Leotiomycetes incertae sedis</taxon>
        <taxon>Scytalidium</taxon>
    </lineage>
</organism>
<dbReference type="PANTHER" id="PTHR47793:SF1">
    <property type="entry name" value="HISTONE DEACETYLASE COMPLEX SUBUNIT CTI6"/>
    <property type="match status" value="1"/>
</dbReference>
<dbReference type="GO" id="GO:0008270">
    <property type="term" value="F:zinc ion binding"/>
    <property type="evidence" value="ECO:0007669"/>
    <property type="project" value="UniProtKB-KW"/>
</dbReference>
<comment type="caution">
    <text evidence="6">The sequence shown here is derived from an EMBL/GenBank/DDBJ whole genome shotgun (WGS) entry which is preliminary data.</text>
</comment>
<dbReference type="FunFam" id="3.30.40.10:FF:000919">
    <property type="entry name" value="Bccti6"/>
    <property type="match status" value="1"/>
</dbReference>
<evidence type="ECO:0000313" key="7">
    <source>
        <dbReference type="Proteomes" id="UP000258309"/>
    </source>
</evidence>
<feature type="domain" description="Zinc finger PHD-type" evidence="5">
    <location>
        <begin position="111"/>
        <end position="190"/>
    </location>
</feature>
<dbReference type="Proteomes" id="UP000258309">
    <property type="component" value="Unassembled WGS sequence"/>
</dbReference>
<keyword evidence="7" id="KW-1185">Reference proteome</keyword>
<keyword evidence="1" id="KW-0479">Metal-binding</keyword>
<feature type="non-terminal residue" evidence="6">
    <location>
        <position position="1"/>
    </location>
</feature>
<feature type="compositionally biased region" description="Basic residues" evidence="4">
    <location>
        <begin position="34"/>
        <end position="44"/>
    </location>
</feature>
<feature type="region of interest" description="Disordered" evidence="4">
    <location>
        <begin position="1"/>
        <end position="98"/>
    </location>
</feature>
<dbReference type="Pfam" id="PF20826">
    <property type="entry name" value="PHD_5"/>
    <property type="match status" value="1"/>
</dbReference>
<protein>
    <recommendedName>
        <fullName evidence="5">Zinc finger PHD-type domain-containing protein</fullName>
    </recommendedName>
</protein>
<dbReference type="STRING" id="5539.A0A3E2HGD1"/>
<dbReference type="SMART" id="SM00249">
    <property type="entry name" value="PHD"/>
    <property type="match status" value="1"/>
</dbReference>
<sequence>MDSTRRSSRAARASQSLQSHHSSSSSNSSGRAVRSTRSHHKAGSPRKSTPSRSLSSESLDDSGGITVEDSLSTRRRKRGQGDEREKSTKSQATQDVADTVDEIVEDDEAVRCICGYDDYPGPPPPPEEDSKNGIKDDIDMEPVITVADVSEDLAGFFLQCDICKVWQHGGCVGIMNEDTSPEEYFCEECRKDLHKIYTAPNGQRYSHYLPLYQNLSRTTSRAASFSKDGTRSPKGKQNGRPSSSLQSSKRRSTMNSRDAAYDEEEELRRVLEISKEDKTAETIDTGSRRGKRGRSDSEEKPEGSKRQRTASVSPSPTHNDRFASQTADSDDGTSGRNNGSRKVRGAAAKNHKEKEMREERERSRQDAANKRKGRAERRRAEDSDAAEELPLAARSAAMSKATETPVQAPDPPTSLNVVPPDTPPTVQTQVSNSHKKGGRPPNSRKGKLGKNQYTKDKDLPDGSDRSPHRSQSRDVTRADDTIQASGNRTSNMEGKPGKSKGSNVSKITMGDMKKRVAAMLDFISRTQLEMAGDSMSTSNGETEKMIRGLAESLPMVHVNGENRQSTKDGEIKDPNATTEFKELSCLEMMDVLTRQLVKWQKEFT</sequence>